<evidence type="ECO:0000313" key="1">
    <source>
        <dbReference type="EMBL" id="NBG87688.1"/>
    </source>
</evidence>
<name>A0AA44BDA5_9CLOT</name>
<reference evidence="1 2" key="1">
    <citation type="submission" date="2019-04" db="EMBL/GenBank/DDBJ databases">
        <title>Isachenkonia alkalipeptolytica gen. nov. sp. nov. a new anaerobic, alkiliphilic organothrophic bacterium capable to reduce synthesized ferrihydrite isolated from a soda lake.</title>
        <authorList>
            <person name="Toshchakov S.V."/>
            <person name="Zavarzina D.G."/>
            <person name="Zhilina T.N."/>
            <person name="Kostrikina N.A."/>
            <person name="Kublanov I.V."/>
        </authorList>
    </citation>
    <scope>NUCLEOTIDE SEQUENCE [LARGE SCALE GENOMIC DNA]</scope>
    <source>
        <strain evidence="1 2">Z-1701</strain>
    </source>
</reference>
<dbReference type="Proteomes" id="UP000449710">
    <property type="component" value="Unassembled WGS sequence"/>
</dbReference>
<dbReference type="RefSeq" id="WP_160719366.1">
    <property type="nucleotide sequence ID" value="NZ_SUMG01000003.1"/>
</dbReference>
<gene>
    <name evidence="1" type="ORF">ISALK_04160</name>
</gene>
<comment type="caution">
    <text evidence="1">The sequence shown here is derived from an EMBL/GenBank/DDBJ whole genome shotgun (WGS) entry which is preliminary data.</text>
</comment>
<proteinExistence type="predicted"/>
<protein>
    <submittedName>
        <fullName evidence="1">Uncharacterized protein</fullName>
    </submittedName>
</protein>
<accession>A0AA44BDA5</accession>
<keyword evidence="2" id="KW-1185">Reference proteome</keyword>
<dbReference type="AlphaFoldDB" id="A0AA44BDA5"/>
<evidence type="ECO:0000313" key="2">
    <source>
        <dbReference type="Proteomes" id="UP000449710"/>
    </source>
</evidence>
<dbReference type="EMBL" id="SUMG01000003">
    <property type="protein sequence ID" value="NBG87688.1"/>
    <property type="molecule type" value="Genomic_DNA"/>
</dbReference>
<organism evidence="1 2">
    <name type="scientific">Isachenkonia alkalipeptolytica</name>
    <dbReference type="NCBI Taxonomy" id="2565777"/>
    <lineage>
        <taxon>Bacteria</taxon>
        <taxon>Bacillati</taxon>
        <taxon>Bacillota</taxon>
        <taxon>Clostridia</taxon>
        <taxon>Eubacteriales</taxon>
        <taxon>Clostridiaceae</taxon>
        <taxon>Isachenkonia</taxon>
    </lineage>
</organism>
<sequence length="140" mass="15624">MLNINREKKIAIVAFVLGVVVTLGITAVVLGEAEPSVSRVGRTEEDPFARPRLKADFDYNVPEYLGKEYDLFEYVKATVDIDSVNPRSTEEIAADLRQLTHNLVKGDEMVYLYLGDENMIILLSELAAIEDRAHNGTVLL</sequence>